<evidence type="ECO:0000313" key="1">
    <source>
        <dbReference type="EMBL" id="RRT47724.1"/>
    </source>
</evidence>
<proteinExistence type="predicted"/>
<dbReference type="EMBL" id="AMZH03014388">
    <property type="protein sequence ID" value="RRT47724.1"/>
    <property type="molecule type" value="Genomic_DNA"/>
</dbReference>
<reference evidence="1 2" key="1">
    <citation type="journal article" date="2014" name="Agronomy (Basel)">
        <title>A Draft Genome Sequence for Ensete ventricosum, the Drought-Tolerant Tree Against Hunger.</title>
        <authorList>
            <person name="Harrison J."/>
            <person name="Moore K.A."/>
            <person name="Paszkiewicz K."/>
            <person name="Jones T."/>
            <person name="Grant M."/>
            <person name="Ambacheew D."/>
            <person name="Muzemil S."/>
            <person name="Studholme D.J."/>
        </authorList>
    </citation>
    <scope>NUCLEOTIDE SEQUENCE [LARGE SCALE GENOMIC DNA]</scope>
</reference>
<accession>A0A426Y7M6</accession>
<evidence type="ECO:0000313" key="2">
    <source>
        <dbReference type="Proteomes" id="UP000287651"/>
    </source>
</evidence>
<protein>
    <submittedName>
        <fullName evidence="1">Uncharacterized protein</fullName>
    </submittedName>
</protein>
<sequence>MLARAMNASPHGNVCTSKILPLIRMLFGVAALYGLGWNLEELGFIMVTASIEDDCFDSGKRNDQSLTEEFASKTKSDCRADDHSTAHHWSKTKVCEWEEEETTATASFPRVCLRQRAQVPITKAALPNPSIMMIHFRLPGSTWPLILTAAKERSQDG</sequence>
<dbReference type="Proteomes" id="UP000287651">
    <property type="component" value="Unassembled WGS sequence"/>
</dbReference>
<comment type="caution">
    <text evidence="1">The sequence shown here is derived from an EMBL/GenBank/DDBJ whole genome shotgun (WGS) entry which is preliminary data.</text>
</comment>
<gene>
    <name evidence="1" type="ORF">B296_00034803</name>
</gene>
<name>A0A426Y7M6_ENSVE</name>
<organism evidence="1 2">
    <name type="scientific">Ensete ventricosum</name>
    <name type="common">Abyssinian banana</name>
    <name type="synonym">Musa ensete</name>
    <dbReference type="NCBI Taxonomy" id="4639"/>
    <lineage>
        <taxon>Eukaryota</taxon>
        <taxon>Viridiplantae</taxon>
        <taxon>Streptophyta</taxon>
        <taxon>Embryophyta</taxon>
        <taxon>Tracheophyta</taxon>
        <taxon>Spermatophyta</taxon>
        <taxon>Magnoliopsida</taxon>
        <taxon>Liliopsida</taxon>
        <taxon>Zingiberales</taxon>
        <taxon>Musaceae</taxon>
        <taxon>Ensete</taxon>
    </lineage>
</organism>
<dbReference type="AlphaFoldDB" id="A0A426Y7M6"/>